<proteinExistence type="predicted"/>
<dbReference type="Pfam" id="PF12937">
    <property type="entry name" value="F-box-like"/>
    <property type="match status" value="1"/>
</dbReference>
<feature type="compositionally biased region" description="Low complexity" evidence="1">
    <location>
        <begin position="359"/>
        <end position="382"/>
    </location>
</feature>
<dbReference type="AlphaFoldDB" id="A0AAV1L7L6"/>
<feature type="compositionally biased region" description="Low complexity" evidence="1">
    <location>
        <begin position="398"/>
        <end position="408"/>
    </location>
</feature>
<dbReference type="PROSITE" id="PS50982">
    <property type="entry name" value="MBD"/>
    <property type="match status" value="1"/>
</dbReference>
<dbReference type="Gene3D" id="3.30.890.10">
    <property type="entry name" value="Methyl-cpg-binding Protein 2, Chain A"/>
    <property type="match status" value="1"/>
</dbReference>
<feature type="compositionally biased region" description="Basic and acidic residues" evidence="1">
    <location>
        <begin position="63"/>
        <end position="74"/>
    </location>
</feature>
<keyword evidence="4" id="KW-1185">Reference proteome</keyword>
<dbReference type="InterPro" id="IPR001810">
    <property type="entry name" value="F-box_dom"/>
</dbReference>
<evidence type="ECO:0000313" key="3">
    <source>
        <dbReference type="EMBL" id="CAK1590910.1"/>
    </source>
</evidence>
<dbReference type="PANTHER" id="PTHR15739:SF5">
    <property type="entry name" value="LD23158P"/>
    <property type="match status" value="1"/>
</dbReference>
<evidence type="ECO:0000259" key="2">
    <source>
        <dbReference type="PROSITE" id="PS50982"/>
    </source>
</evidence>
<gene>
    <name evidence="3" type="ORF">PARMNEM_LOCUS11211</name>
</gene>
<feature type="domain" description="MBD" evidence="2">
    <location>
        <begin position="200"/>
        <end position="271"/>
    </location>
</feature>
<dbReference type="CDD" id="cd00122">
    <property type="entry name" value="MBD"/>
    <property type="match status" value="1"/>
</dbReference>
<sequence length="802" mass="88084">MSDEMAVGDNATSDESKVNSDDTAEENVKGAGEASPKPSSEPPETEEAKVPMDDAPETETENEEKPDIEKKEIEDIPAQEIAEEKSDEEKRGIKRRASIAFSDTGDEEFKGFDKINDENFYGLYYRVLERLEEEVQTAIKDIKPVRSFKASLTASVQASKRPRQDTDGSRPSSALSSRSDGDSTESGSAPSIRGRRSTTEMSSPLLRAPLERGWRRELVYRAALDAHSRRNADIYYYTPHGKKLRSTREVAENLAGTGLTLENFSFFKEPLGVDDPEKEIIRDAKLMRRVESPVTVPAAPTIEGKRTPKPKPPKGASPEPVTPKSPPAKIKVKSVGSRLSNNGTPPAASVPKQPRRPQSTVAAAASPAPATANAVDNNNTAAWKKPSEKMTRSRVANGAASPTAPAASPRRRGRARAEELDHFTSFCTRANQNNYNVAVQIFQYLGMRDLAHCARVCKLWQQLASTPALWRHVRMKNSHVSDWGGLCAVLKRHGTKWLDLRKMLLPQNDTIFWDQFAEHIGTVDTLERLELCRCPARAVEAAMARVPSLRALAAPAIRDARLDPAALALLPRLELLRLKSLAGLALASDLRPLAALTRLQHLSLTSIKELGWCACEVVGQLEMLESLELGECSFGAPFAAALARLARLRRLRLERGVAHCAAPALLRALATLPRLTRLELVNFDVKVGFDDALAECKNIQRLLIIPTYVSQSATTNKQVLSGVLRLKDTLTHLMWGVTIELLRVTELFIDQCEQGGEAADGAEPGDKRRDVGECIPVLKPVPGCRLPDDRHLVAGPPQVRDT</sequence>
<dbReference type="SUPFAM" id="SSF52047">
    <property type="entry name" value="RNI-like"/>
    <property type="match status" value="1"/>
</dbReference>
<dbReference type="SUPFAM" id="SSF54171">
    <property type="entry name" value="DNA-binding domain"/>
    <property type="match status" value="1"/>
</dbReference>
<feature type="compositionally biased region" description="Basic and acidic residues" evidence="1">
    <location>
        <begin position="82"/>
        <end position="91"/>
    </location>
</feature>
<dbReference type="InterPro" id="IPR052283">
    <property type="entry name" value="GenomicStab_NeuMorph_Reg"/>
</dbReference>
<dbReference type="Gene3D" id="1.20.1280.50">
    <property type="match status" value="1"/>
</dbReference>
<dbReference type="InterPro" id="IPR016177">
    <property type="entry name" value="DNA-bd_dom_sf"/>
</dbReference>
<dbReference type="InterPro" id="IPR001739">
    <property type="entry name" value="Methyl_CpG_DNA-bd"/>
</dbReference>
<dbReference type="PANTHER" id="PTHR15739">
    <property type="entry name" value="ZINC FINGER PROTEIN"/>
    <property type="match status" value="1"/>
</dbReference>
<dbReference type="Pfam" id="PF01429">
    <property type="entry name" value="MBD"/>
    <property type="match status" value="1"/>
</dbReference>
<evidence type="ECO:0000313" key="4">
    <source>
        <dbReference type="Proteomes" id="UP001314205"/>
    </source>
</evidence>
<reference evidence="3 4" key="1">
    <citation type="submission" date="2023-11" db="EMBL/GenBank/DDBJ databases">
        <authorList>
            <person name="Hedman E."/>
            <person name="Englund M."/>
            <person name="Stromberg M."/>
            <person name="Nyberg Akerstrom W."/>
            <person name="Nylinder S."/>
            <person name="Jareborg N."/>
            <person name="Kallberg Y."/>
            <person name="Kronander E."/>
        </authorList>
    </citation>
    <scope>NUCLEOTIDE SEQUENCE [LARGE SCALE GENOMIC DNA]</scope>
</reference>
<feature type="region of interest" description="Disordered" evidence="1">
    <location>
        <begin position="295"/>
        <end position="415"/>
    </location>
</feature>
<feature type="compositionally biased region" description="Low complexity" evidence="1">
    <location>
        <begin position="169"/>
        <end position="178"/>
    </location>
</feature>
<protein>
    <recommendedName>
        <fullName evidence="2">MBD domain-containing protein</fullName>
    </recommendedName>
</protein>
<dbReference type="GO" id="GO:0003677">
    <property type="term" value="F:DNA binding"/>
    <property type="evidence" value="ECO:0007669"/>
    <property type="project" value="InterPro"/>
</dbReference>
<dbReference type="Proteomes" id="UP001314205">
    <property type="component" value="Unassembled WGS sequence"/>
</dbReference>
<comment type="caution">
    <text evidence="3">The sequence shown here is derived from an EMBL/GenBank/DDBJ whole genome shotgun (WGS) entry which is preliminary data.</text>
</comment>
<dbReference type="EMBL" id="CAVLGL010000086">
    <property type="protein sequence ID" value="CAK1590910.1"/>
    <property type="molecule type" value="Genomic_DNA"/>
</dbReference>
<evidence type="ECO:0000256" key="1">
    <source>
        <dbReference type="SAM" id="MobiDB-lite"/>
    </source>
</evidence>
<dbReference type="SMART" id="SM00391">
    <property type="entry name" value="MBD"/>
    <property type="match status" value="1"/>
</dbReference>
<name>A0AAV1L7L6_9NEOP</name>
<feature type="region of interest" description="Disordered" evidence="1">
    <location>
        <begin position="152"/>
        <end position="204"/>
    </location>
</feature>
<feature type="region of interest" description="Disordered" evidence="1">
    <location>
        <begin position="1"/>
        <end position="113"/>
    </location>
</feature>
<dbReference type="Gene3D" id="3.80.10.10">
    <property type="entry name" value="Ribonuclease Inhibitor"/>
    <property type="match status" value="1"/>
</dbReference>
<organism evidence="3 4">
    <name type="scientific">Parnassius mnemosyne</name>
    <name type="common">clouded apollo</name>
    <dbReference type="NCBI Taxonomy" id="213953"/>
    <lineage>
        <taxon>Eukaryota</taxon>
        <taxon>Metazoa</taxon>
        <taxon>Ecdysozoa</taxon>
        <taxon>Arthropoda</taxon>
        <taxon>Hexapoda</taxon>
        <taxon>Insecta</taxon>
        <taxon>Pterygota</taxon>
        <taxon>Neoptera</taxon>
        <taxon>Endopterygota</taxon>
        <taxon>Lepidoptera</taxon>
        <taxon>Glossata</taxon>
        <taxon>Ditrysia</taxon>
        <taxon>Papilionoidea</taxon>
        <taxon>Papilionidae</taxon>
        <taxon>Parnassiinae</taxon>
        <taxon>Parnassini</taxon>
        <taxon>Parnassius</taxon>
        <taxon>Driopa</taxon>
    </lineage>
</organism>
<accession>A0AAV1L7L6</accession>
<dbReference type="InterPro" id="IPR032675">
    <property type="entry name" value="LRR_dom_sf"/>
</dbReference>